<dbReference type="AlphaFoldDB" id="A0A6J7PQX8"/>
<keyword evidence="13" id="KW-0496">Mitochondrion</keyword>
<evidence type="ECO:0000256" key="1">
    <source>
        <dbReference type="ARBA" id="ARBA00004496"/>
    </source>
</evidence>
<dbReference type="GO" id="GO:0006915">
    <property type="term" value="P:apoptotic process"/>
    <property type="evidence" value="ECO:0007669"/>
    <property type="project" value="UniProtKB-KW"/>
</dbReference>
<evidence type="ECO:0000256" key="8">
    <source>
        <dbReference type="ARBA" id="ARBA00022792"/>
    </source>
</evidence>
<evidence type="ECO:0000256" key="11">
    <source>
        <dbReference type="ARBA" id="ARBA00022946"/>
    </source>
</evidence>
<dbReference type="GO" id="GO:0016787">
    <property type="term" value="F:hydrolase activity"/>
    <property type="evidence" value="ECO:0007669"/>
    <property type="project" value="UniProtKB-KW"/>
</dbReference>
<keyword evidence="6" id="KW-0963">Cytoplasm</keyword>
<comment type="subcellular location">
    <subcellularLocation>
        <location evidence="3">Cell projection</location>
        <location evidence="3">Ruffle membrane</location>
    </subcellularLocation>
    <subcellularLocation>
        <location evidence="1">Cytoplasm</location>
    </subcellularLocation>
    <subcellularLocation>
        <location evidence="4">Mitochondrion inner membrane</location>
        <topology evidence="4">Peripheral membrane protein</topology>
    </subcellularLocation>
    <subcellularLocation>
        <location evidence="2">Mitochondrion intermembrane space</location>
    </subcellularLocation>
</comment>
<dbReference type="GO" id="GO:0005758">
    <property type="term" value="C:mitochondrial intermembrane space"/>
    <property type="evidence" value="ECO:0007669"/>
    <property type="project" value="UniProtKB-SubCell"/>
</dbReference>
<evidence type="ECO:0000256" key="25">
    <source>
        <dbReference type="ARBA" id="ARBA00048074"/>
    </source>
</evidence>
<evidence type="ECO:0000313" key="29">
    <source>
        <dbReference type="EMBL" id="CAB4873399.1"/>
    </source>
</evidence>
<evidence type="ECO:0000256" key="20">
    <source>
        <dbReference type="ARBA" id="ARBA00040123"/>
    </source>
</evidence>
<keyword evidence="9" id="KW-0378">Hydrolase</keyword>
<dbReference type="Gene3D" id="3.10.129.10">
    <property type="entry name" value="Hotdog Thioesterase"/>
    <property type="match status" value="1"/>
</dbReference>
<evidence type="ECO:0000259" key="27">
    <source>
        <dbReference type="Pfam" id="PF03061"/>
    </source>
</evidence>
<name>A0A6J7PQX8_9ZZZZ</name>
<dbReference type="GO" id="GO:0005743">
    <property type="term" value="C:mitochondrial inner membrane"/>
    <property type="evidence" value="ECO:0007669"/>
    <property type="project" value="UniProtKB-SubCell"/>
</dbReference>
<dbReference type="GO" id="GO:0032587">
    <property type="term" value="C:ruffle membrane"/>
    <property type="evidence" value="ECO:0007669"/>
    <property type="project" value="UniProtKB-SubCell"/>
</dbReference>
<comment type="catalytic activity">
    <reaction evidence="24">
        <text>decanoyl-CoA + H2O = decanoate + CoA + H(+)</text>
        <dbReference type="Rhea" id="RHEA:40059"/>
        <dbReference type="ChEBI" id="CHEBI:15377"/>
        <dbReference type="ChEBI" id="CHEBI:15378"/>
        <dbReference type="ChEBI" id="CHEBI:27689"/>
        <dbReference type="ChEBI" id="CHEBI:57287"/>
        <dbReference type="ChEBI" id="CHEBI:61430"/>
    </reaction>
    <physiologicalReaction direction="left-to-right" evidence="24">
        <dbReference type="Rhea" id="RHEA:40060"/>
    </physiologicalReaction>
</comment>
<evidence type="ECO:0000256" key="12">
    <source>
        <dbReference type="ARBA" id="ARBA00023098"/>
    </source>
</evidence>
<reference evidence="30" key="1">
    <citation type="submission" date="2020-05" db="EMBL/GenBank/DDBJ databases">
        <authorList>
            <person name="Chiriac C."/>
            <person name="Salcher M."/>
            <person name="Ghai R."/>
            <person name="Kavagutti S V."/>
        </authorList>
    </citation>
    <scope>NUCLEOTIDE SEQUENCE</scope>
</reference>
<keyword evidence="12" id="KW-0443">Lipid metabolism</keyword>
<gene>
    <name evidence="28" type="ORF">UFOPK3164_00657</name>
    <name evidence="29" type="ORF">UFOPK3427_00957</name>
    <name evidence="30" type="ORF">UFOPK4112_00128</name>
</gene>
<comment type="catalytic activity">
    <reaction evidence="22">
        <text>octanoyl-CoA + H2O = octanoate + CoA + H(+)</text>
        <dbReference type="Rhea" id="RHEA:30143"/>
        <dbReference type="ChEBI" id="CHEBI:15377"/>
        <dbReference type="ChEBI" id="CHEBI:15378"/>
        <dbReference type="ChEBI" id="CHEBI:25646"/>
        <dbReference type="ChEBI" id="CHEBI:57287"/>
        <dbReference type="ChEBI" id="CHEBI:57386"/>
    </reaction>
    <physiologicalReaction direction="left-to-right" evidence="22">
        <dbReference type="Rhea" id="RHEA:30144"/>
    </physiologicalReaction>
</comment>
<proteinExistence type="inferred from homology"/>
<evidence type="ECO:0000256" key="6">
    <source>
        <dbReference type="ARBA" id="ARBA00022490"/>
    </source>
</evidence>
<protein>
    <recommendedName>
        <fullName evidence="20">Acyl-coenzyme A thioesterase THEM4</fullName>
        <ecNumber evidence="19">3.1.2.2</ecNumber>
    </recommendedName>
    <alternativeName>
        <fullName evidence="21">Thioesterase superfamily member 4</fullName>
    </alternativeName>
</protein>
<evidence type="ECO:0000313" key="28">
    <source>
        <dbReference type="EMBL" id="CAB4824577.1"/>
    </source>
</evidence>
<keyword evidence="8" id="KW-0999">Mitochondrion inner membrane</keyword>
<evidence type="ECO:0000256" key="7">
    <source>
        <dbReference type="ARBA" id="ARBA00022703"/>
    </source>
</evidence>
<evidence type="ECO:0000256" key="2">
    <source>
        <dbReference type="ARBA" id="ARBA00004569"/>
    </source>
</evidence>
<evidence type="ECO:0000256" key="14">
    <source>
        <dbReference type="ARBA" id="ARBA00023136"/>
    </source>
</evidence>
<comment type="catalytic activity">
    <reaction evidence="26">
        <text>tetradecanoyl-CoA + H2O = tetradecanoate + CoA + H(+)</text>
        <dbReference type="Rhea" id="RHEA:40119"/>
        <dbReference type="ChEBI" id="CHEBI:15377"/>
        <dbReference type="ChEBI" id="CHEBI:15378"/>
        <dbReference type="ChEBI" id="CHEBI:30807"/>
        <dbReference type="ChEBI" id="CHEBI:57287"/>
        <dbReference type="ChEBI" id="CHEBI:57385"/>
    </reaction>
    <physiologicalReaction direction="left-to-right" evidence="26">
        <dbReference type="Rhea" id="RHEA:40120"/>
    </physiologicalReaction>
</comment>
<evidence type="ECO:0000256" key="16">
    <source>
        <dbReference type="ARBA" id="ARBA00035852"/>
    </source>
</evidence>
<dbReference type="EMBL" id="CAFABE010000022">
    <property type="protein sequence ID" value="CAB4824577.1"/>
    <property type="molecule type" value="Genomic_DNA"/>
</dbReference>
<evidence type="ECO:0000256" key="19">
    <source>
        <dbReference type="ARBA" id="ARBA00038848"/>
    </source>
</evidence>
<comment type="catalytic activity">
    <reaction evidence="25">
        <text>dodecanoyl-CoA + H2O = dodecanoate + CoA + H(+)</text>
        <dbReference type="Rhea" id="RHEA:30135"/>
        <dbReference type="ChEBI" id="CHEBI:15377"/>
        <dbReference type="ChEBI" id="CHEBI:15378"/>
        <dbReference type="ChEBI" id="CHEBI:18262"/>
        <dbReference type="ChEBI" id="CHEBI:57287"/>
        <dbReference type="ChEBI" id="CHEBI:57375"/>
    </reaction>
    <physiologicalReaction direction="left-to-right" evidence="25">
        <dbReference type="Rhea" id="RHEA:30136"/>
    </physiologicalReaction>
</comment>
<keyword evidence="7" id="KW-0053">Apoptosis</keyword>
<dbReference type="GO" id="GO:0006631">
    <property type="term" value="P:fatty acid metabolic process"/>
    <property type="evidence" value="ECO:0007669"/>
    <property type="project" value="UniProtKB-KW"/>
</dbReference>
<evidence type="ECO:0000313" key="30">
    <source>
        <dbReference type="EMBL" id="CAB5007777.1"/>
    </source>
</evidence>
<dbReference type="CDD" id="cd03443">
    <property type="entry name" value="PaaI_thioesterase"/>
    <property type="match status" value="1"/>
</dbReference>
<keyword evidence="15" id="KW-0966">Cell projection</keyword>
<dbReference type="InterPro" id="IPR029069">
    <property type="entry name" value="HotDog_dom_sf"/>
</dbReference>
<organism evidence="30">
    <name type="scientific">freshwater metagenome</name>
    <dbReference type="NCBI Taxonomy" id="449393"/>
    <lineage>
        <taxon>unclassified sequences</taxon>
        <taxon>metagenomes</taxon>
        <taxon>ecological metagenomes</taxon>
    </lineage>
</organism>
<accession>A0A6J7PQX8</accession>
<dbReference type="Pfam" id="PF03061">
    <property type="entry name" value="4HBT"/>
    <property type="match status" value="1"/>
</dbReference>
<dbReference type="EC" id="3.1.2.2" evidence="19"/>
<evidence type="ECO:0000256" key="10">
    <source>
        <dbReference type="ARBA" id="ARBA00022832"/>
    </source>
</evidence>
<evidence type="ECO:0000256" key="18">
    <source>
        <dbReference type="ARBA" id="ARBA00038456"/>
    </source>
</evidence>
<dbReference type="SUPFAM" id="SSF54637">
    <property type="entry name" value="Thioesterase/thiol ester dehydrase-isomerase"/>
    <property type="match status" value="1"/>
</dbReference>
<evidence type="ECO:0000256" key="13">
    <source>
        <dbReference type="ARBA" id="ARBA00023128"/>
    </source>
</evidence>
<evidence type="ECO:0000256" key="23">
    <source>
        <dbReference type="ARBA" id="ARBA00047734"/>
    </source>
</evidence>
<evidence type="ECO:0000256" key="21">
    <source>
        <dbReference type="ARBA" id="ARBA00043210"/>
    </source>
</evidence>
<evidence type="ECO:0000256" key="15">
    <source>
        <dbReference type="ARBA" id="ARBA00023273"/>
    </source>
</evidence>
<feature type="domain" description="Thioesterase" evidence="27">
    <location>
        <begin position="121"/>
        <end position="190"/>
    </location>
</feature>
<evidence type="ECO:0000256" key="5">
    <source>
        <dbReference type="ARBA" id="ARBA00022475"/>
    </source>
</evidence>
<sequence length="215" mass="22452">MSSPEEELDARIEAASALRALGHGMIGHDVSIETLTEISVQVEKLNALVEHSPTRTHPFRQVSSFAMPQPSSEGEAATHLFADSIVSGSANPMGVNATLWQENGEAVMKATLGPAHEGAPGRAHGGVMAALIDETMGLVLGIVQTPAFTGRLTITYRAPTPLGVVLTGRARITERKGRKITMTAEVTAGDVLIAEGDALFISVDPATFTSGAGKE</sequence>
<dbReference type="PANTHER" id="PTHR12418:SF19">
    <property type="entry name" value="ACYL-COENZYME A THIOESTERASE THEM4"/>
    <property type="match status" value="1"/>
</dbReference>
<comment type="catalytic activity">
    <reaction evidence="16">
        <text>(5Z,8Z,11Z,14Z)-eicosatetraenoyl-CoA + H2O = (5Z,8Z,11Z,14Z)-eicosatetraenoate + CoA + H(+)</text>
        <dbReference type="Rhea" id="RHEA:40151"/>
        <dbReference type="ChEBI" id="CHEBI:15377"/>
        <dbReference type="ChEBI" id="CHEBI:15378"/>
        <dbReference type="ChEBI" id="CHEBI:32395"/>
        <dbReference type="ChEBI" id="CHEBI:57287"/>
        <dbReference type="ChEBI" id="CHEBI:57368"/>
    </reaction>
    <physiologicalReaction direction="left-to-right" evidence="16">
        <dbReference type="Rhea" id="RHEA:40152"/>
    </physiologicalReaction>
</comment>
<dbReference type="InterPro" id="IPR052365">
    <property type="entry name" value="THEM4/THEM5_acyl-CoA_thioest"/>
</dbReference>
<keyword evidence="5" id="KW-1003">Cell membrane</keyword>
<evidence type="ECO:0000256" key="3">
    <source>
        <dbReference type="ARBA" id="ARBA00004632"/>
    </source>
</evidence>
<evidence type="ECO:0000256" key="24">
    <source>
        <dbReference type="ARBA" id="ARBA00047969"/>
    </source>
</evidence>
<evidence type="ECO:0000256" key="26">
    <source>
        <dbReference type="ARBA" id="ARBA00048180"/>
    </source>
</evidence>
<dbReference type="EMBL" id="CAFBLT010000001">
    <property type="protein sequence ID" value="CAB4873399.1"/>
    <property type="molecule type" value="Genomic_DNA"/>
</dbReference>
<dbReference type="PANTHER" id="PTHR12418">
    <property type="entry name" value="ACYL-COENZYME A THIOESTERASE THEM4"/>
    <property type="match status" value="1"/>
</dbReference>
<comment type="catalytic activity">
    <reaction evidence="23">
        <text>hexadecanoyl-CoA + H2O = hexadecanoate + CoA + H(+)</text>
        <dbReference type="Rhea" id="RHEA:16645"/>
        <dbReference type="ChEBI" id="CHEBI:7896"/>
        <dbReference type="ChEBI" id="CHEBI:15377"/>
        <dbReference type="ChEBI" id="CHEBI:15378"/>
        <dbReference type="ChEBI" id="CHEBI:57287"/>
        <dbReference type="ChEBI" id="CHEBI:57379"/>
        <dbReference type="EC" id="3.1.2.2"/>
    </reaction>
    <physiologicalReaction direction="left-to-right" evidence="23">
        <dbReference type="Rhea" id="RHEA:16646"/>
    </physiologicalReaction>
</comment>
<keyword evidence="11" id="KW-0809">Transit peptide</keyword>
<dbReference type="InterPro" id="IPR006683">
    <property type="entry name" value="Thioestr_dom"/>
</dbReference>
<evidence type="ECO:0000256" key="17">
    <source>
        <dbReference type="ARBA" id="ARBA00037002"/>
    </source>
</evidence>
<keyword evidence="14" id="KW-0472">Membrane</keyword>
<evidence type="ECO:0000256" key="4">
    <source>
        <dbReference type="ARBA" id="ARBA00004637"/>
    </source>
</evidence>
<comment type="catalytic activity">
    <reaction evidence="17">
        <text>(9Z)-octadecenoyl-CoA + H2O = (9Z)-octadecenoate + CoA + H(+)</text>
        <dbReference type="Rhea" id="RHEA:40139"/>
        <dbReference type="ChEBI" id="CHEBI:15377"/>
        <dbReference type="ChEBI" id="CHEBI:15378"/>
        <dbReference type="ChEBI" id="CHEBI:30823"/>
        <dbReference type="ChEBI" id="CHEBI:57287"/>
        <dbReference type="ChEBI" id="CHEBI:57387"/>
    </reaction>
    <physiologicalReaction direction="left-to-right" evidence="17">
        <dbReference type="Rhea" id="RHEA:40140"/>
    </physiologicalReaction>
</comment>
<comment type="similarity">
    <text evidence="18">Belongs to the THEM4/THEM5 thioesterase family.</text>
</comment>
<evidence type="ECO:0000256" key="9">
    <source>
        <dbReference type="ARBA" id="ARBA00022801"/>
    </source>
</evidence>
<keyword evidence="10" id="KW-0276">Fatty acid metabolism</keyword>
<dbReference type="EMBL" id="CAFBPM010000001">
    <property type="protein sequence ID" value="CAB5007777.1"/>
    <property type="molecule type" value="Genomic_DNA"/>
</dbReference>
<evidence type="ECO:0000256" key="22">
    <source>
        <dbReference type="ARBA" id="ARBA00047588"/>
    </source>
</evidence>